<keyword evidence="2" id="KW-0472">Membrane</keyword>
<dbReference type="Pfam" id="PF07690">
    <property type="entry name" value="MFS_1"/>
    <property type="match status" value="1"/>
</dbReference>
<evidence type="ECO:0000256" key="2">
    <source>
        <dbReference type="SAM" id="Phobius"/>
    </source>
</evidence>
<feature type="transmembrane region" description="Helical" evidence="2">
    <location>
        <begin position="77"/>
        <end position="98"/>
    </location>
</feature>
<dbReference type="GO" id="GO:0008028">
    <property type="term" value="F:monocarboxylic acid transmembrane transporter activity"/>
    <property type="evidence" value="ECO:0007669"/>
    <property type="project" value="TreeGrafter"/>
</dbReference>
<feature type="transmembrane region" description="Helical" evidence="2">
    <location>
        <begin position="564"/>
        <end position="583"/>
    </location>
</feature>
<dbReference type="InterPro" id="IPR036259">
    <property type="entry name" value="MFS_trans_sf"/>
</dbReference>
<dbReference type="InterPro" id="IPR020846">
    <property type="entry name" value="MFS_dom"/>
</dbReference>
<proteinExistence type="predicted"/>
<dbReference type="SUPFAM" id="SSF103473">
    <property type="entry name" value="MFS general substrate transporter"/>
    <property type="match status" value="1"/>
</dbReference>
<comment type="subcellular location">
    <subcellularLocation>
        <location evidence="1">Membrane</location>
        <topology evidence="1">Multi-pass membrane protein</topology>
    </subcellularLocation>
</comment>
<feature type="transmembrane region" description="Helical" evidence="2">
    <location>
        <begin position="532"/>
        <end position="552"/>
    </location>
</feature>
<feature type="transmembrane region" description="Helical" evidence="2">
    <location>
        <begin position="129"/>
        <end position="153"/>
    </location>
</feature>
<dbReference type="WBParaSite" id="PTRK_0000736600.1">
    <property type="protein sequence ID" value="PTRK_0000736600.1"/>
    <property type="gene ID" value="PTRK_0000736600"/>
</dbReference>
<dbReference type="CDD" id="cd17352">
    <property type="entry name" value="MFS_MCT_SLC16"/>
    <property type="match status" value="1"/>
</dbReference>
<dbReference type="PANTHER" id="PTHR11360:SF238">
    <property type="entry name" value="SD10469P"/>
    <property type="match status" value="1"/>
</dbReference>
<evidence type="ECO:0000256" key="1">
    <source>
        <dbReference type="ARBA" id="ARBA00004141"/>
    </source>
</evidence>
<reference evidence="5" key="1">
    <citation type="submission" date="2017-02" db="UniProtKB">
        <authorList>
            <consortium name="WormBaseParasite"/>
        </authorList>
    </citation>
    <scope>IDENTIFICATION</scope>
</reference>
<keyword evidence="2" id="KW-0812">Transmembrane</keyword>
<dbReference type="InterPro" id="IPR050327">
    <property type="entry name" value="Proton-linked_MCT"/>
</dbReference>
<feature type="transmembrane region" description="Helical" evidence="2">
    <location>
        <begin position="194"/>
        <end position="215"/>
    </location>
</feature>
<dbReference type="InterPro" id="IPR011701">
    <property type="entry name" value="MFS"/>
</dbReference>
<feature type="transmembrane region" description="Helical" evidence="2">
    <location>
        <begin position="499"/>
        <end position="520"/>
    </location>
</feature>
<evidence type="ECO:0000313" key="4">
    <source>
        <dbReference type="Proteomes" id="UP000038045"/>
    </source>
</evidence>
<organism evidence="4 5">
    <name type="scientific">Parastrongyloides trichosuri</name>
    <name type="common">Possum-specific nematode worm</name>
    <dbReference type="NCBI Taxonomy" id="131310"/>
    <lineage>
        <taxon>Eukaryota</taxon>
        <taxon>Metazoa</taxon>
        <taxon>Ecdysozoa</taxon>
        <taxon>Nematoda</taxon>
        <taxon>Chromadorea</taxon>
        <taxon>Rhabditida</taxon>
        <taxon>Tylenchina</taxon>
        <taxon>Panagrolaimomorpha</taxon>
        <taxon>Strongyloidoidea</taxon>
        <taxon>Strongyloididae</taxon>
        <taxon>Parastrongyloides</taxon>
    </lineage>
</organism>
<dbReference type="PANTHER" id="PTHR11360">
    <property type="entry name" value="MONOCARBOXYLATE TRANSPORTER"/>
    <property type="match status" value="1"/>
</dbReference>
<feature type="transmembrane region" description="Helical" evidence="2">
    <location>
        <begin position="446"/>
        <end position="465"/>
    </location>
</feature>
<dbReference type="GO" id="GO:0016020">
    <property type="term" value="C:membrane"/>
    <property type="evidence" value="ECO:0007669"/>
    <property type="project" value="UniProtKB-SubCell"/>
</dbReference>
<feature type="transmembrane region" description="Helical" evidence="2">
    <location>
        <begin position="105"/>
        <end position="123"/>
    </location>
</feature>
<feature type="transmembrane region" description="Helical" evidence="2">
    <location>
        <begin position="472"/>
        <end position="493"/>
    </location>
</feature>
<feature type="domain" description="Major facilitator superfamily (MFS) profile" evidence="3">
    <location>
        <begin position="40"/>
        <end position="588"/>
    </location>
</feature>
<keyword evidence="4" id="KW-1185">Reference proteome</keyword>
<evidence type="ECO:0000313" key="5">
    <source>
        <dbReference type="WBParaSite" id="PTRK_0000736600.1"/>
    </source>
</evidence>
<dbReference type="Gene3D" id="1.20.1250.20">
    <property type="entry name" value="MFS general substrate transporter like domains"/>
    <property type="match status" value="2"/>
</dbReference>
<protein>
    <submittedName>
        <fullName evidence="5">MFS domain-containing protein</fullName>
    </submittedName>
</protein>
<feature type="transmembrane region" description="Helical" evidence="2">
    <location>
        <begin position="405"/>
        <end position="426"/>
    </location>
</feature>
<evidence type="ECO:0000259" key="3">
    <source>
        <dbReference type="PROSITE" id="PS50850"/>
    </source>
</evidence>
<name>A0A0N4ZHG8_PARTI</name>
<feature type="transmembrane region" description="Helical" evidence="2">
    <location>
        <begin position="35"/>
        <end position="57"/>
    </location>
</feature>
<sequence>MKVDQENNKTTLEKEQIIEEELENEGIIKPPDGGYGWIVVMGAFFANIIVDGVGFTIGDLLIPRWIEEFETNQSSAALVTSILQGTYLLIGPIASALANRWGCNIVVVIGAVLATSGFLLSALVPSLPILYITFGLIAGSGFGFMFLTAIVIVSTYFDNNRALATGITVCGSGIGTMFFGYINPILLELCNNNWRVYLTIASCFTFSVSICGFIYKPLKPTEAQVKKVAEIATEYLEIKDHEDAISTVENDTSNSLYVAEGIRFERFSPKSRSFTNSFKTTRPFLSTLELHASINHSKDLRSQQDITSSVTRDSVMELNRPLSKVDIFYPGSMENMRQRSSSYLAQSGKEKLSKSVSNVNEKPALMLSTLALPVEDEYDVTGKISWKKNILSAVKRILDPSLLKLFSFLIFALSGFFTFFCFFVPYIYLGRQALSKGVPESKKNHLLVYLGLVNTIARVLCGYISDLPSVDALQVSNIAIIIGGVATCFVPFLTEYWMFVLYTIPFALGVACFSALRSVICVELYGIEKLTNAFGILLLFMGFAAISGAPFAGFVADLTGNMNYSWYIMGSIMVLSGIITIPIRKIVNWENKKNSQVKHNLESELEALREDN</sequence>
<accession>A0A0N4ZHG8</accession>
<dbReference type="PROSITE" id="PS50850">
    <property type="entry name" value="MFS"/>
    <property type="match status" value="1"/>
</dbReference>
<dbReference type="STRING" id="131310.A0A0N4ZHG8"/>
<dbReference type="AlphaFoldDB" id="A0A0N4ZHG8"/>
<feature type="transmembrane region" description="Helical" evidence="2">
    <location>
        <begin position="162"/>
        <end position="182"/>
    </location>
</feature>
<dbReference type="Proteomes" id="UP000038045">
    <property type="component" value="Unplaced"/>
</dbReference>
<keyword evidence="2" id="KW-1133">Transmembrane helix</keyword>